<proteinExistence type="predicted"/>
<reference evidence="3" key="1">
    <citation type="journal article" date="2014" name="Int. J. Syst. Evol. Microbiol.">
        <title>Complete genome sequence of Corynebacterium casei LMG S-19264T (=DSM 44701T), isolated from a smear-ripened cheese.</title>
        <authorList>
            <consortium name="US DOE Joint Genome Institute (JGI-PGF)"/>
            <person name="Walter F."/>
            <person name="Albersmeier A."/>
            <person name="Kalinowski J."/>
            <person name="Ruckert C."/>
        </authorList>
    </citation>
    <scope>NUCLEOTIDE SEQUENCE</scope>
    <source>
        <strain evidence="3">CGMCC 4.3508</strain>
    </source>
</reference>
<keyword evidence="2" id="KW-0812">Transmembrane</keyword>
<reference evidence="3" key="2">
    <citation type="submission" date="2020-09" db="EMBL/GenBank/DDBJ databases">
        <authorList>
            <person name="Sun Q."/>
            <person name="Zhou Y."/>
        </authorList>
    </citation>
    <scope>NUCLEOTIDE SEQUENCE</scope>
    <source>
        <strain evidence="3">CGMCC 4.3508</strain>
    </source>
</reference>
<feature type="compositionally biased region" description="Low complexity" evidence="1">
    <location>
        <begin position="74"/>
        <end position="84"/>
    </location>
</feature>
<comment type="caution">
    <text evidence="3">The sequence shown here is derived from an EMBL/GenBank/DDBJ whole genome shotgun (WGS) entry which is preliminary data.</text>
</comment>
<evidence type="ECO:0000313" key="4">
    <source>
        <dbReference type="Proteomes" id="UP000638263"/>
    </source>
</evidence>
<dbReference type="EMBL" id="BMMH01000012">
    <property type="protein sequence ID" value="GGL29668.1"/>
    <property type="molecule type" value="Genomic_DNA"/>
</dbReference>
<keyword evidence="2" id="KW-0472">Membrane</keyword>
<name>A0A917RTF2_9NOCA</name>
<keyword evidence="4" id="KW-1185">Reference proteome</keyword>
<evidence type="ECO:0000313" key="3">
    <source>
        <dbReference type="EMBL" id="GGL29668.1"/>
    </source>
</evidence>
<gene>
    <name evidence="3" type="ORF">GCM10011588_50580</name>
</gene>
<evidence type="ECO:0000256" key="2">
    <source>
        <dbReference type="SAM" id="Phobius"/>
    </source>
</evidence>
<feature type="compositionally biased region" description="Basic and acidic residues" evidence="1">
    <location>
        <begin position="90"/>
        <end position="104"/>
    </location>
</feature>
<feature type="region of interest" description="Disordered" evidence="1">
    <location>
        <begin position="45"/>
        <end position="142"/>
    </location>
</feature>
<feature type="transmembrane region" description="Helical" evidence="2">
    <location>
        <begin position="6"/>
        <end position="28"/>
    </location>
</feature>
<sequence>MEAQVNAWIIVAVALVAAGLLISVILWLRTPGSGESEYVTVAELRARLEHEQEPDDQAEHTDEREQPETDESAAESAETSSTTAVTPEEPADHEPGARPAEKSTTDTPGDEPEILGRPTQKAAEEQTPETEEPPSGEADRNH</sequence>
<accession>A0A917RTF2</accession>
<dbReference type="RefSeq" id="WP_058854036.1">
    <property type="nucleotide sequence ID" value="NZ_BMMH01000012.1"/>
</dbReference>
<dbReference type="Proteomes" id="UP000638263">
    <property type="component" value="Unassembled WGS sequence"/>
</dbReference>
<protein>
    <submittedName>
        <fullName evidence="3">Uncharacterized protein</fullName>
    </submittedName>
</protein>
<dbReference type="AlphaFoldDB" id="A0A917RTF2"/>
<feature type="compositionally biased region" description="Basic and acidic residues" evidence="1">
    <location>
        <begin position="45"/>
        <end position="67"/>
    </location>
</feature>
<evidence type="ECO:0000256" key="1">
    <source>
        <dbReference type="SAM" id="MobiDB-lite"/>
    </source>
</evidence>
<keyword evidence="2" id="KW-1133">Transmembrane helix</keyword>
<organism evidence="3 4">
    <name type="scientific">Nocardia jinanensis</name>
    <dbReference type="NCBI Taxonomy" id="382504"/>
    <lineage>
        <taxon>Bacteria</taxon>
        <taxon>Bacillati</taxon>
        <taxon>Actinomycetota</taxon>
        <taxon>Actinomycetes</taxon>
        <taxon>Mycobacteriales</taxon>
        <taxon>Nocardiaceae</taxon>
        <taxon>Nocardia</taxon>
    </lineage>
</organism>